<protein>
    <submittedName>
        <fullName evidence="4">Flagellar hook-length control protein fliK</fullName>
    </submittedName>
</protein>
<feature type="domain" description="Flagellar hook-length control protein-like C-terminal" evidence="3">
    <location>
        <begin position="333"/>
        <end position="413"/>
    </location>
</feature>
<keyword evidence="5" id="KW-1185">Reference proteome</keyword>
<dbReference type="InterPro" id="IPR038610">
    <property type="entry name" value="FliK-like_C_sf"/>
</dbReference>
<evidence type="ECO:0000259" key="3">
    <source>
        <dbReference type="Pfam" id="PF02120"/>
    </source>
</evidence>
<keyword evidence="4" id="KW-0969">Cilium</keyword>
<dbReference type="InterPro" id="IPR021136">
    <property type="entry name" value="Flagellar_hook_control-like_C"/>
</dbReference>
<dbReference type="CDD" id="cd17470">
    <property type="entry name" value="T3SS_Flik_C"/>
    <property type="match status" value="1"/>
</dbReference>
<evidence type="ECO:0000313" key="5">
    <source>
        <dbReference type="Proteomes" id="UP000000814"/>
    </source>
</evidence>
<dbReference type="OrthoDB" id="1934566at2"/>
<dbReference type="EMBL" id="AE001437">
    <property type="protein sequence ID" value="AAK80115.1"/>
    <property type="molecule type" value="Genomic_DNA"/>
</dbReference>
<proteinExistence type="predicted"/>
<dbReference type="AlphaFoldDB" id="Q97H56"/>
<dbReference type="RefSeq" id="WP_010965456.1">
    <property type="nucleotide sequence ID" value="NC_003030.1"/>
</dbReference>
<organism evidence="4 5">
    <name type="scientific">Clostridium acetobutylicum (strain ATCC 824 / DSM 792 / JCM 1419 / IAM 19013 / LMG 5710 / NBRC 13948 / NRRL B-527 / VKM B-1787 / 2291 / W)</name>
    <dbReference type="NCBI Taxonomy" id="272562"/>
    <lineage>
        <taxon>Bacteria</taxon>
        <taxon>Bacillati</taxon>
        <taxon>Bacillota</taxon>
        <taxon>Clostridia</taxon>
        <taxon>Eubacteriales</taxon>
        <taxon>Clostridiaceae</taxon>
        <taxon>Clostridium</taxon>
    </lineage>
</organism>
<dbReference type="Pfam" id="PF02120">
    <property type="entry name" value="Flg_hook"/>
    <property type="match status" value="1"/>
</dbReference>
<feature type="compositionally biased region" description="Low complexity" evidence="2">
    <location>
        <begin position="448"/>
        <end position="465"/>
    </location>
</feature>
<dbReference type="eggNOG" id="COG3144">
    <property type="taxonomic scope" value="Bacteria"/>
</dbReference>
<dbReference type="GeneID" id="44998637"/>
<evidence type="ECO:0000313" key="4">
    <source>
        <dbReference type="EMBL" id="AAK80115.1"/>
    </source>
</evidence>
<reference evidence="4 5" key="1">
    <citation type="journal article" date="2001" name="J. Bacteriol.">
        <title>Genome sequence and comparative analysis of the solvent-producing bacterium Clostridium acetobutylicum.</title>
        <authorList>
            <person name="Nolling J."/>
            <person name="Breton G."/>
            <person name="Omelchenko M.V."/>
            <person name="Makarova K.S."/>
            <person name="Zeng Q."/>
            <person name="Gibson R."/>
            <person name="Lee H.M."/>
            <person name="Dubois J."/>
            <person name="Qiu D."/>
            <person name="Hitti J."/>
            <person name="Wolf Y.I."/>
            <person name="Tatusov R.L."/>
            <person name="Sabathe F."/>
            <person name="Doucette-Stamm L."/>
            <person name="Soucaille P."/>
            <person name="Daly M.J."/>
            <person name="Bennett G.N."/>
            <person name="Koonin E.V."/>
            <person name="Smith D.R."/>
        </authorList>
    </citation>
    <scope>NUCLEOTIDE SEQUENCE [LARGE SCALE GENOMIC DNA]</scope>
    <source>
        <strain evidence="5">ATCC 824 / DSM 792 / JCM 1419 / LMG 5710 / VKM B-1787</strain>
    </source>
</reference>
<name>Q97H56_CLOAB</name>
<feature type="region of interest" description="Disordered" evidence="2">
    <location>
        <begin position="244"/>
        <end position="278"/>
    </location>
</feature>
<dbReference type="HOGENOM" id="CLU_047221_0_0_9"/>
<accession>Q97H56</accession>
<feature type="region of interest" description="Disordered" evidence="2">
    <location>
        <begin position="416"/>
        <end position="465"/>
    </location>
</feature>
<feature type="compositionally biased region" description="Basic and acidic residues" evidence="2">
    <location>
        <begin position="12"/>
        <end position="25"/>
    </location>
</feature>
<feature type="compositionally biased region" description="Basic and acidic residues" evidence="2">
    <location>
        <begin position="419"/>
        <end position="431"/>
    </location>
</feature>
<dbReference type="Gene3D" id="3.30.750.140">
    <property type="match status" value="1"/>
</dbReference>
<feature type="compositionally biased region" description="Polar residues" evidence="2">
    <location>
        <begin position="85"/>
        <end position="94"/>
    </location>
</feature>
<evidence type="ECO:0000256" key="2">
    <source>
        <dbReference type="SAM" id="MobiDB-lite"/>
    </source>
</evidence>
<keyword evidence="4" id="KW-0966">Cell projection</keyword>
<keyword evidence="4" id="KW-0282">Flagellum</keyword>
<feature type="compositionally biased region" description="Basic and acidic residues" evidence="2">
    <location>
        <begin position="45"/>
        <end position="67"/>
    </location>
</feature>
<dbReference type="KEGG" id="cac:CA_C2157"/>
<dbReference type="PIR" id="H97165">
    <property type="entry name" value="H97165"/>
</dbReference>
<dbReference type="PATRIC" id="fig|272562.8.peg.2359"/>
<feature type="region of interest" description="Disordered" evidence="2">
    <location>
        <begin position="1"/>
        <end position="99"/>
    </location>
</feature>
<feature type="coiled-coil region" evidence="1">
    <location>
        <begin position="377"/>
        <end position="407"/>
    </location>
</feature>
<sequence length="465" mass="51442">MVMVNVKGIGISEKDSYEFKSKDSSNSKNTSFEDVLKVKSLQNNDDTKNVNQKDTDSDNESDNDRYSNRNLSSDKTSKSDKTSTASNKHSNVSEANDADEKEIKKIVSKLNGDLEDLLKDIKDGKTDMSLIQQMLEMLIKGNGACSDDELKKAMKALGISDEVQDKLMKVMHDIKELLKNNSGKDLLKTLDSALSGTDNSSLAEKEKLIRDIIDSLKKKLNGSDALNSSSSKFDNDFEDKGTLDQAGSSVLGSNKENTKASYDSDSTNEQAKSGDSSENFLKNLISKDDNTESQFSKVTAFMNQFSSSAVEVQGDAKVMTANRVTFVEDMIKSVKFMENNNIKELTVKINPKELGEVIIKLTSEAGVMKAELTTSNKDAYNLLNSNLNEMNKNLNEQNIKIQAFSVNVYNDDTTFFSGQDKESNEKNKENQKNNSNKNIKIDTESDDAINNSSDNSSLNKLNMLA</sequence>
<gene>
    <name evidence="4" type="primary">fliK</name>
    <name evidence="4" type="ordered locus">CA_C2157</name>
</gene>
<keyword evidence="1" id="KW-0175">Coiled coil</keyword>
<evidence type="ECO:0000256" key="1">
    <source>
        <dbReference type="SAM" id="Coils"/>
    </source>
</evidence>
<dbReference type="Proteomes" id="UP000000814">
    <property type="component" value="Chromosome"/>
</dbReference>
<feature type="compositionally biased region" description="Polar residues" evidence="2">
    <location>
        <begin position="245"/>
        <end position="278"/>
    </location>
</feature>
<dbReference type="STRING" id="272562.CA_C2157"/>